<comment type="caution">
    <text evidence="10">The sequence shown here is derived from an EMBL/GenBank/DDBJ whole genome shotgun (WGS) entry which is preliminary data.</text>
</comment>
<evidence type="ECO:0000256" key="6">
    <source>
        <dbReference type="ARBA" id="ARBA00023212"/>
    </source>
</evidence>
<name>A0ABR1KKW6_9PEZI</name>
<dbReference type="SMART" id="SM00102">
    <property type="entry name" value="ADF"/>
    <property type="match status" value="2"/>
</dbReference>
<comment type="subunit">
    <text evidence="7">Interacts with G-actin; ADP-actin form.</text>
</comment>
<evidence type="ECO:0000256" key="8">
    <source>
        <dbReference type="SAM" id="MobiDB-lite"/>
    </source>
</evidence>
<feature type="domain" description="ADF-H" evidence="9">
    <location>
        <begin position="173"/>
        <end position="310"/>
    </location>
</feature>
<dbReference type="PANTHER" id="PTHR13759:SF1">
    <property type="entry name" value="TWINFILIN"/>
    <property type="match status" value="1"/>
</dbReference>
<proteinExistence type="inferred from homology"/>
<keyword evidence="5" id="KW-0009">Actin-binding</keyword>
<dbReference type="Pfam" id="PF00241">
    <property type="entry name" value="Cofilin_ADF"/>
    <property type="match status" value="2"/>
</dbReference>
<evidence type="ECO:0000313" key="10">
    <source>
        <dbReference type="EMBL" id="KAK7516731.1"/>
    </source>
</evidence>
<comment type="subcellular location">
    <subcellularLocation>
        <location evidence="1">Cytoplasm</location>
        <location evidence="1">Cytoskeleton</location>
    </subcellularLocation>
</comment>
<dbReference type="Proteomes" id="UP001363622">
    <property type="component" value="Unassembled WGS sequence"/>
</dbReference>
<feature type="domain" description="ADF-H" evidence="9">
    <location>
        <begin position="3"/>
        <end position="134"/>
    </location>
</feature>
<evidence type="ECO:0000313" key="11">
    <source>
        <dbReference type="Proteomes" id="UP001363622"/>
    </source>
</evidence>
<keyword evidence="3" id="KW-0963">Cytoplasm</keyword>
<evidence type="ECO:0000256" key="4">
    <source>
        <dbReference type="ARBA" id="ARBA00022737"/>
    </source>
</evidence>
<dbReference type="Gene3D" id="3.40.20.10">
    <property type="entry name" value="Severin"/>
    <property type="match status" value="2"/>
</dbReference>
<sequence>MQSGISASTELHSAFQTLINDESSRFLLATITDESLVPLETIPSQSPSDFHADLSLLAPHLKPDAALYILLRRSPSRFVAVTYVPDAAPVRQKMLFASTRLTLVRELGGEKFEEQIFATTAEELTAEGWERHEAHVKGEQPLTQEEQDLRGIKEAEAQESGGTGGRRVQTSGHLSMQVGEGVVEALEGLKDEAKDENLVQLKIDVPTETIILVSSIAGATAGALSTSIAADEPRYTFYRHKTASSDAPAPILFIYTCPGTSKVKERMVYAASRGFVVSLAETTAQLPIAKRLEFSSPEDIGPDAIDEEFAPKEEKKTGFAKPKRPGRR</sequence>
<accession>A0ABR1KKW6</accession>
<protein>
    <submittedName>
        <fullName evidence="10">Twinfilin-1</fullName>
    </submittedName>
</protein>
<evidence type="ECO:0000256" key="1">
    <source>
        <dbReference type="ARBA" id="ARBA00004245"/>
    </source>
</evidence>
<gene>
    <name evidence="10" type="ORF">IWZ03DRAFT_378891</name>
</gene>
<comment type="similarity">
    <text evidence="2">Belongs to the actin-binding proteins ADF family. Twinfilin subfamily.</text>
</comment>
<dbReference type="PANTHER" id="PTHR13759">
    <property type="entry name" value="TWINFILIN"/>
    <property type="match status" value="1"/>
</dbReference>
<dbReference type="EMBL" id="JBBPHU010000006">
    <property type="protein sequence ID" value="KAK7516731.1"/>
    <property type="molecule type" value="Genomic_DNA"/>
</dbReference>
<dbReference type="CDD" id="cd11284">
    <property type="entry name" value="ADF_Twf-C_like"/>
    <property type="match status" value="1"/>
</dbReference>
<evidence type="ECO:0000256" key="2">
    <source>
        <dbReference type="ARBA" id="ARBA00009557"/>
    </source>
</evidence>
<dbReference type="PROSITE" id="PS51263">
    <property type="entry name" value="ADF_H"/>
    <property type="match status" value="2"/>
</dbReference>
<dbReference type="SUPFAM" id="SSF55753">
    <property type="entry name" value="Actin depolymerizing proteins"/>
    <property type="match status" value="2"/>
</dbReference>
<evidence type="ECO:0000256" key="5">
    <source>
        <dbReference type="ARBA" id="ARBA00023203"/>
    </source>
</evidence>
<evidence type="ECO:0000259" key="9">
    <source>
        <dbReference type="PROSITE" id="PS51263"/>
    </source>
</evidence>
<keyword evidence="11" id="KW-1185">Reference proteome</keyword>
<organism evidence="10 11">
    <name type="scientific">Phyllosticta citriasiana</name>
    <dbReference type="NCBI Taxonomy" id="595635"/>
    <lineage>
        <taxon>Eukaryota</taxon>
        <taxon>Fungi</taxon>
        <taxon>Dikarya</taxon>
        <taxon>Ascomycota</taxon>
        <taxon>Pezizomycotina</taxon>
        <taxon>Dothideomycetes</taxon>
        <taxon>Dothideomycetes incertae sedis</taxon>
        <taxon>Botryosphaeriales</taxon>
        <taxon>Phyllostictaceae</taxon>
        <taxon>Phyllosticta</taxon>
    </lineage>
</organism>
<dbReference type="InterPro" id="IPR028458">
    <property type="entry name" value="Twinfilin"/>
</dbReference>
<keyword evidence="6" id="KW-0206">Cytoskeleton</keyword>
<dbReference type="InterPro" id="IPR029006">
    <property type="entry name" value="ADF-H/Gelsolin-like_dom_sf"/>
</dbReference>
<dbReference type="InterPro" id="IPR002108">
    <property type="entry name" value="ADF-H"/>
</dbReference>
<evidence type="ECO:0000256" key="3">
    <source>
        <dbReference type="ARBA" id="ARBA00022490"/>
    </source>
</evidence>
<evidence type="ECO:0000256" key="7">
    <source>
        <dbReference type="ARBA" id="ARBA00038532"/>
    </source>
</evidence>
<dbReference type="CDD" id="cd11285">
    <property type="entry name" value="ADF_Twf-N_like"/>
    <property type="match status" value="1"/>
</dbReference>
<keyword evidence="4" id="KW-0677">Repeat</keyword>
<feature type="region of interest" description="Disordered" evidence="8">
    <location>
        <begin position="296"/>
        <end position="328"/>
    </location>
</feature>
<reference evidence="10 11" key="1">
    <citation type="submission" date="2024-04" db="EMBL/GenBank/DDBJ databases">
        <title>Phyllosticta paracitricarpa is synonymous to the EU quarantine fungus P. citricarpa based on phylogenomic analyses.</title>
        <authorList>
            <consortium name="Lawrence Berkeley National Laboratory"/>
            <person name="Van Ingen-Buijs V.A."/>
            <person name="Van Westerhoven A.C."/>
            <person name="Haridas S."/>
            <person name="Skiadas P."/>
            <person name="Martin F."/>
            <person name="Groenewald J.Z."/>
            <person name="Crous P.W."/>
            <person name="Seidl M.F."/>
        </authorList>
    </citation>
    <scope>NUCLEOTIDE SEQUENCE [LARGE SCALE GENOMIC DNA]</scope>
    <source>
        <strain evidence="10 11">CBS 123371</strain>
    </source>
</reference>